<dbReference type="GO" id="GO:0050511">
    <property type="term" value="F:undecaprenyldiphospho-muramoylpentapeptide beta-N-acetylglucosaminyltransferase activity"/>
    <property type="evidence" value="ECO:0007669"/>
    <property type="project" value="UniProtKB-UniRule"/>
</dbReference>
<evidence type="ECO:0000256" key="3">
    <source>
        <dbReference type="ARBA" id="ARBA00022676"/>
    </source>
</evidence>
<dbReference type="HAMAP" id="MF_00033">
    <property type="entry name" value="MurG"/>
    <property type="match status" value="1"/>
</dbReference>
<feature type="binding site" evidence="10">
    <location>
        <position position="290"/>
    </location>
    <ligand>
        <name>UDP-N-acetyl-alpha-D-glucosamine</name>
        <dbReference type="ChEBI" id="CHEBI:57705"/>
    </ligand>
</feature>
<evidence type="ECO:0000313" key="13">
    <source>
        <dbReference type="EMBL" id="NEV61984.1"/>
    </source>
</evidence>
<comment type="subcellular location">
    <subcellularLocation>
        <location evidence="10">Cell membrane</location>
        <topology evidence="10">Peripheral membrane protein</topology>
        <orientation evidence="10">Cytoplasmic side</orientation>
    </subcellularLocation>
</comment>
<keyword evidence="1 10" id="KW-1003">Cell membrane</keyword>
<feature type="binding site" evidence="10">
    <location>
        <position position="191"/>
    </location>
    <ligand>
        <name>UDP-N-acetyl-alpha-D-glucosamine</name>
        <dbReference type="ChEBI" id="CHEBI:57705"/>
    </ligand>
</feature>
<feature type="binding site" evidence="10">
    <location>
        <begin position="12"/>
        <end position="14"/>
    </location>
    <ligand>
        <name>UDP-N-acetyl-alpha-D-glucosamine</name>
        <dbReference type="ChEBI" id="CHEBI:57705"/>
    </ligand>
</feature>
<feature type="domain" description="Glycosyl transferase family 28 C-terminal" evidence="12">
    <location>
        <begin position="185"/>
        <end position="343"/>
    </location>
</feature>
<comment type="pathway">
    <text evidence="10">Cell wall biogenesis; peptidoglycan biosynthesis.</text>
</comment>
<feature type="binding site" evidence="10">
    <location>
        <position position="124"/>
    </location>
    <ligand>
        <name>UDP-N-acetyl-alpha-D-glucosamine</name>
        <dbReference type="ChEBI" id="CHEBI:57705"/>
    </ligand>
</feature>
<dbReference type="InterPro" id="IPR007235">
    <property type="entry name" value="Glyco_trans_28_C"/>
</dbReference>
<evidence type="ECO:0000256" key="4">
    <source>
        <dbReference type="ARBA" id="ARBA00022679"/>
    </source>
</evidence>
<keyword evidence="4 10" id="KW-0808">Transferase</keyword>
<dbReference type="Pfam" id="PF03033">
    <property type="entry name" value="Glyco_transf_28"/>
    <property type="match status" value="1"/>
</dbReference>
<accession>A0A6M0JY42</accession>
<dbReference type="PANTHER" id="PTHR21015">
    <property type="entry name" value="UDP-N-ACETYLGLUCOSAMINE--N-ACETYLMURAMYL-(PENTAPEPTIDE) PYROPHOSPHORYL-UNDECAPRENOL N-ACETYLGLUCOSAMINE TRANSFERASE 1"/>
    <property type="match status" value="1"/>
</dbReference>
<dbReference type="Pfam" id="PF04101">
    <property type="entry name" value="Glyco_tran_28_C"/>
    <property type="match status" value="1"/>
</dbReference>
<dbReference type="SUPFAM" id="SSF53756">
    <property type="entry name" value="UDP-Glycosyltransferase/glycogen phosphorylase"/>
    <property type="match status" value="1"/>
</dbReference>
<feature type="binding site" evidence="10">
    <location>
        <position position="163"/>
    </location>
    <ligand>
        <name>UDP-N-acetyl-alpha-D-glucosamine</name>
        <dbReference type="ChEBI" id="CHEBI:57705"/>
    </ligand>
</feature>
<dbReference type="GO" id="GO:0051301">
    <property type="term" value="P:cell division"/>
    <property type="evidence" value="ECO:0007669"/>
    <property type="project" value="UniProtKB-KW"/>
</dbReference>
<evidence type="ECO:0000259" key="11">
    <source>
        <dbReference type="Pfam" id="PF03033"/>
    </source>
</evidence>
<dbReference type="EMBL" id="JAAIJQ010000020">
    <property type="protein sequence ID" value="NEV61984.1"/>
    <property type="molecule type" value="Genomic_DNA"/>
</dbReference>
<comment type="caution">
    <text evidence="13">The sequence shown here is derived from an EMBL/GenBank/DDBJ whole genome shotgun (WGS) entry which is preliminary data.</text>
</comment>
<feature type="binding site" evidence="10">
    <location>
        <begin position="264"/>
        <end position="269"/>
    </location>
    <ligand>
        <name>UDP-N-acetyl-alpha-D-glucosamine</name>
        <dbReference type="ChEBI" id="CHEBI:57705"/>
    </ligand>
</feature>
<keyword evidence="8 10" id="KW-0131">Cell cycle</keyword>
<comment type="function">
    <text evidence="10">Cell wall formation. Catalyzes the transfer of a GlcNAc subunit on undecaprenyl-pyrophosphoryl-MurNAc-pentapeptide (lipid intermediate I) to form undecaprenyl-pyrophosphoryl-MurNAc-(pentapeptide)GlcNAc (lipid intermediate II).</text>
</comment>
<keyword evidence="14" id="KW-1185">Reference proteome</keyword>
<evidence type="ECO:0000259" key="12">
    <source>
        <dbReference type="Pfam" id="PF04101"/>
    </source>
</evidence>
<comment type="catalytic activity">
    <reaction evidence="10">
        <text>di-trans,octa-cis-undecaprenyl diphospho-N-acetyl-alpha-D-muramoyl-L-alanyl-D-glutamyl-meso-2,6-diaminopimeloyl-D-alanyl-D-alanine + UDP-N-acetyl-alpha-D-glucosamine = di-trans,octa-cis-undecaprenyl diphospho-[N-acetyl-alpha-D-glucosaminyl-(1-&gt;4)]-N-acetyl-alpha-D-muramoyl-L-alanyl-D-glutamyl-meso-2,6-diaminopimeloyl-D-alanyl-D-alanine + UDP + H(+)</text>
        <dbReference type="Rhea" id="RHEA:31227"/>
        <dbReference type="ChEBI" id="CHEBI:15378"/>
        <dbReference type="ChEBI" id="CHEBI:57705"/>
        <dbReference type="ChEBI" id="CHEBI:58223"/>
        <dbReference type="ChEBI" id="CHEBI:61387"/>
        <dbReference type="ChEBI" id="CHEBI:61388"/>
        <dbReference type="EC" id="2.4.1.227"/>
    </reaction>
</comment>
<evidence type="ECO:0000256" key="10">
    <source>
        <dbReference type="HAMAP-Rule" id="MF_00033"/>
    </source>
</evidence>
<dbReference type="Gene3D" id="3.40.50.2000">
    <property type="entry name" value="Glycogen Phosphorylase B"/>
    <property type="match status" value="2"/>
</dbReference>
<dbReference type="GO" id="GO:0005886">
    <property type="term" value="C:plasma membrane"/>
    <property type="evidence" value="ECO:0007669"/>
    <property type="project" value="UniProtKB-SubCell"/>
</dbReference>
<evidence type="ECO:0000313" key="14">
    <source>
        <dbReference type="Proteomes" id="UP000483379"/>
    </source>
</evidence>
<feature type="binding site" evidence="10">
    <location>
        <position position="245"/>
    </location>
    <ligand>
        <name>UDP-N-acetyl-alpha-D-glucosamine</name>
        <dbReference type="ChEBI" id="CHEBI:57705"/>
    </ligand>
</feature>
<name>A0A6M0JY42_9GAMM</name>
<dbReference type="NCBIfam" id="TIGR01133">
    <property type="entry name" value="murG"/>
    <property type="match status" value="1"/>
</dbReference>
<evidence type="ECO:0000256" key="6">
    <source>
        <dbReference type="ARBA" id="ARBA00022984"/>
    </source>
</evidence>
<dbReference type="GO" id="GO:0005975">
    <property type="term" value="P:carbohydrate metabolic process"/>
    <property type="evidence" value="ECO:0007669"/>
    <property type="project" value="InterPro"/>
</dbReference>
<dbReference type="CDD" id="cd03785">
    <property type="entry name" value="GT28_MurG"/>
    <property type="match status" value="1"/>
</dbReference>
<proteinExistence type="inferred from homology"/>
<dbReference type="InterPro" id="IPR004276">
    <property type="entry name" value="GlycoTrans_28_N"/>
</dbReference>
<keyword evidence="9 10" id="KW-0961">Cell wall biogenesis/degradation</keyword>
<comment type="similarity">
    <text evidence="10">Belongs to the glycosyltransferase 28 family. MurG subfamily.</text>
</comment>
<evidence type="ECO:0000256" key="2">
    <source>
        <dbReference type="ARBA" id="ARBA00022618"/>
    </source>
</evidence>
<keyword evidence="6 10" id="KW-0573">Peptidoglycan synthesis</keyword>
<evidence type="ECO:0000256" key="7">
    <source>
        <dbReference type="ARBA" id="ARBA00023136"/>
    </source>
</evidence>
<gene>
    <name evidence="10 13" type="primary">murG</name>
    <name evidence="13" type="ORF">G3446_08785</name>
</gene>
<evidence type="ECO:0000256" key="9">
    <source>
        <dbReference type="ARBA" id="ARBA00023316"/>
    </source>
</evidence>
<dbReference type="RefSeq" id="WP_164452458.1">
    <property type="nucleotide sequence ID" value="NZ_JAAIJQ010000020.1"/>
</dbReference>
<dbReference type="AlphaFoldDB" id="A0A6M0JY42"/>
<feature type="domain" description="Glycosyltransferase family 28 N-terminal" evidence="11">
    <location>
        <begin position="6"/>
        <end position="142"/>
    </location>
</feature>
<evidence type="ECO:0000256" key="1">
    <source>
        <dbReference type="ARBA" id="ARBA00022475"/>
    </source>
</evidence>
<reference evidence="13 14" key="1">
    <citation type="submission" date="2020-02" db="EMBL/GenBank/DDBJ databases">
        <title>Genome sequences of Thiorhodococcus mannitoliphagus and Thiorhodococcus minor, purple sulfur photosynthetic bacteria in the gammaproteobacterial family, Chromatiaceae.</title>
        <authorList>
            <person name="Aviles F.A."/>
            <person name="Meyer T.E."/>
            <person name="Kyndt J.A."/>
        </authorList>
    </citation>
    <scope>NUCLEOTIDE SEQUENCE [LARGE SCALE GENOMIC DNA]</scope>
    <source>
        <strain evidence="13 14">DSM 11518</strain>
    </source>
</reference>
<protein>
    <recommendedName>
        <fullName evidence="10">UDP-N-acetylglucosamine--N-acetylmuramyl-(pentapeptide) pyrophosphoryl-undecaprenol N-acetylglucosamine transferase</fullName>
        <ecNumber evidence="10">2.4.1.227</ecNumber>
    </recommendedName>
    <alternativeName>
        <fullName evidence="10">Undecaprenyl-PP-MurNAc-pentapeptide-UDPGlcNAc GlcNAc transferase</fullName>
    </alternativeName>
</protein>
<dbReference type="GO" id="GO:0009252">
    <property type="term" value="P:peptidoglycan biosynthetic process"/>
    <property type="evidence" value="ECO:0007669"/>
    <property type="project" value="UniProtKB-UniRule"/>
</dbReference>
<organism evidence="13 14">
    <name type="scientific">Thiorhodococcus minor</name>
    <dbReference type="NCBI Taxonomy" id="57489"/>
    <lineage>
        <taxon>Bacteria</taxon>
        <taxon>Pseudomonadati</taxon>
        <taxon>Pseudomonadota</taxon>
        <taxon>Gammaproteobacteria</taxon>
        <taxon>Chromatiales</taxon>
        <taxon>Chromatiaceae</taxon>
        <taxon>Thiorhodococcus</taxon>
    </lineage>
</organism>
<keyword evidence="7 10" id="KW-0472">Membrane</keyword>
<dbReference type="InterPro" id="IPR006009">
    <property type="entry name" value="GlcNAc_MurG"/>
</dbReference>
<dbReference type="PANTHER" id="PTHR21015:SF22">
    <property type="entry name" value="GLYCOSYLTRANSFERASE"/>
    <property type="match status" value="1"/>
</dbReference>
<evidence type="ECO:0000256" key="5">
    <source>
        <dbReference type="ARBA" id="ARBA00022960"/>
    </source>
</evidence>
<dbReference type="EC" id="2.4.1.227" evidence="10"/>
<dbReference type="UniPathway" id="UPA00219"/>
<sequence>MGTRLAVMAGGTGGHVFPALAVAERLRRQGADVFWIGTHAGMESRLVPEHGFDMEWVSIEGVRGKGLAQVLKAPAKLLAALSQARGIFRRRRPDLVLGMGGFVSGPGGLAARTLGLPLVIHEQNFVPGMTNQWLARMATRVFEAFPGSFPASRHAVLTGNPVREAIAELPAPAERFAGRAGPARLLVLGGSLGARVLNETVPLAIAALPAQARPQIRHQAGERTLEVARAAYAASGVDAEVTPFIRDMAEAYAWADLVLCRAGALTVSELAAAGVGSVLVPYPFAVDDHQVGNARYLADVGAAHLVVQHELTAAGLTALLAELLGDRTRLRTMAEAARSRAQPEATARITAACLELADGSRSGADERLKELPGGRGS</sequence>
<dbReference type="Proteomes" id="UP000483379">
    <property type="component" value="Unassembled WGS sequence"/>
</dbReference>
<evidence type="ECO:0000256" key="8">
    <source>
        <dbReference type="ARBA" id="ARBA00023306"/>
    </source>
</evidence>
<dbReference type="GO" id="GO:0008360">
    <property type="term" value="P:regulation of cell shape"/>
    <property type="evidence" value="ECO:0007669"/>
    <property type="project" value="UniProtKB-KW"/>
</dbReference>
<keyword evidence="2 10" id="KW-0132">Cell division</keyword>
<keyword evidence="3 10" id="KW-0328">Glycosyltransferase</keyword>
<dbReference type="GO" id="GO:0071555">
    <property type="term" value="P:cell wall organization"/>
    <property type="evidence" value="ECO:0007669"/>
    <property type="project" value="UniProtKB-KW"/>
</dbReference>
<keyword evidence="5 10" id="KW-0133">Cell shape</keyword>